<proteinExistence type="predicted"/>
<protein>
    <submittedName>
        <fullName evidence="7">ABC transporter ATP-binding protein</fullName>
    </submittedName>
</protein>
<evidence type="ECO:0000256" key="6">
    <source>
        <dbReference type="ARBA" id="ARBA00023136"/>
    </source>
</evidence>
<keyword evidence="6" id="KW-0472">Membrane</keyword>
<dbReference type="InterPro" id="IPR036640">
    <property type="entry name" value="ABC1_TM_sf"/>
</dbReference>
<dbReference type="GO" id="GO:0034040">
    <property type="term" value="F:ATPase-coupled lipid transmembrane transporter activity"/>
    <property type="evidence" value="ECO:0007669"/>
    <property type="project" value="TreeGrafter"/>
</dbReference>
<dbReference type="SUPFAM" id="SSF90123">
    <property type="entry name" value="ABC transporter transmembrane region"/>
    <property type="match status" value="1"/>
</dbReference>
<dbReference type="GO" id="GO:0005524">
    <property type="term" value="F:ATP binding"/>
    <property type="evidence" value="ECO:0007669"/>
    <property type="project" value="UniProtKB-KW"/>
</dbReference>
<dbReference type="InterPro" id="IPR011527">
    <property type="entry name" value="ABC1_TM_dom"/>
</dbReference>
<gene>
    <name evidence="7" type="ORF">P5633_20610</name>
</gene>
<dbReference type="GO" id="GO:0005886">
    <property type="term" value="C:plasma membrane"/>
    <property type="evidence" value="ECO:0007669"/>
    <property type="project" value="UniProtKB-SubCell"/>
</dbReference>
<dbReference type="InterPro" id="IPR039421">
    <property type="entry name" value="Type_1_exporter"/>
</dbReference>
<dbReference type="PROSITE" id="PS50893">
    <property type="entry name" value="ABC_TRANSPORTER_2"/>
    <property type="match status" value="1"/>
</dbReference>
<dbReference type="PANTHER" id="PTHR24221:SF646">
    <property type="entry name" value="HAEMOLYSIN SECRETION ATP-BINDING PROTEIN"/>
    <property type="match status" value="1"/>
</dbReference>
<dbReference type="CDD" id="cd03228">
    <property type="entry name" value="ABCC_MRP_Like"/>
    <property type="match status" value="1"/>
</dbReference>
<evidence type="ECO:0000256" key="1">
    <source>
        <dbReference type="ARBA" id="ARBA00004651"/>
    </source>
</evidence>
<name>A0AAX3RPC8_BACIU</name>
<dbReference type="GO" id="GO:0016887">
    <property type="term" value="F:ATP hydrolysis activity"/>
    <property type="evidence" value="ECO:0007669"/>
    <property type="project" value="InterPro"/>
</dbReference>
<sequence length="611" mass="69712">MMEKVHKNNKNPFKNFLYSQKYFLKLIYKEHPKSLIFFFLFSLLSALISPSLITLNKYTIDSITEIKSNPDILKNVILLLIITFLLQYLSAVLDNLDIYIFTRITQTVNYVLKKITIEKLIKIPLEKFENNRFFDTINLANTAISGNGVKVISSVIGIITNLVSLIGIFGILLSIHWSMPIALFLSTLPGIILIFIAKSKNYKMNVNTSPIERELGFTDSLFINKSSIKEIKIYNLGTYLINRWSGLYKRIQKQNLDLAGWEARTKSLAAVFLQITSLGVSLLLINQISHNVLSIGDYVALLGAVTTVQILFSSIGGNLGSIFETAIFNNALMELLEYEVKNETGYEKVRVEEVEGLRLENVSFSYPGTDTMVLDNICMEINKGENISIVGYNGSGKTTLIKCLIGLYEVNQGDVYINEINLKEINKESFYQRVSAIFQDFFKYKYSVRENVAFGDLEKLQNDKEIYRLLENVGLSEKIKNFESKLETYLTREIPDGSDLSGGEWQRIAIARGFLKDCDLIILDEPTAAVDPIMELEIFELFNSLSKNKTTLTISHRLGPTKFSDRIIVMDKGRIVEEGSFHSLMEQKGLYYQMYQSQSNWYKEENKLFEV</sequence>
<evidence type="ECO:0000256" key="2">
    <source>
        <dbReference type="ARBA" id="ARBA00022692"/>
    </source>
</evidence>
<evidence type="ECO:0000313" key="8">
    <source>
        <dbReference type="Proteomes" id="UP001214898"/>
    </source>
</evidence>
<keyword evidence="3" id="KW-0547">Nucleotide-binding</keyword>
<dbReference type="Pfam" id="PF00005">
    <property type="entry name" value="ABC_tran"/>
    <property type="match status" value="1"/>
</dbReference>
<keyword evidence="5" id="KW-1133">Transmembrane helix</keyword>
<dbReference type="InterPro" id="IPR017871">
    <property type="entry name" value="ABC_transporter-like_CS"/>
</dbReference>
<dbReference type="PANTHER" id="PTHR24221">
    <property type="entry name" value="ATP-BINDING CASSETTE SUB-FAMILY B"/>
    <property type="match status" value="1"/>
</dbReference>
<evidence type="ECO:0000256" key="5">
    <source>
        <dbReference type="ARBA" id="ARBA00022989"/>
    </source>
</evidence>
<dbReference type="Gene3D" id="3.40.50.300">
    <property type="entry name" value="P-loop containing nucleotide triphosphate hydrolases"/>
    <property type="match status" value="1"/>
</dbReference>
<evidence type="ECO:0000256" key="3">
    <source>
        <dbReference type="ARBA" id="ARBA00022741"/>
    </source>
</evidence>
<dbReference type="SMART" id="SM00382">
    <property type="entry name" value="AAA"/>
    <property type="match status" value="1"/>
</dbReference>
<comment type="subcellular location">
    <subcellularLocation>
        <location evidence="1">Cell membrane</location>
        <topology evidence="1">Multi-pass membrane protein</topology>
    </subcellularLocation>
</comment>
<keyword evidence="4 7" id="KW-0067">ATP-binding</keyword>
<dbReference type="Gene3D" id="1.20.1560.10">
    <property type="entry name" value="ABC transporter type 1, transmembrane domain"/>
    <property type="match status" value="1"/>
</dbReference>
<dbReference type="PROSITE" id="PS50929">
    <property type="entry name" value="ABC_TM1F"/>
    <property type="match status" value="1"/>
</dbReference>
<keyword evidence="2" id="KW-0812">Transmembrane</keyword>
<evidence type="ECO:0000256" key="4">
    <source>
        <dbReference type="ARBA" id="ARBA00022840"/>
    </source>
</evidence>
<accession>A0AAX3RPC8</accession>
<dbReference type="InterPro" id="IPR003593">
    <property type="entry name" value="AAA+_ATPase"/>
</dbReference>
<dbReference type="PROSITE" id="PS00211">
    <property type="entry name" value="ABC_TRANSPORTER_1"/>
    <property type="match status" value="1"/>
</dbReference>
<dbReference type="GO" id="GO:0140359">
    <property type="term" value="F:ABC-type transporter activity"/>
    <property type="evidence" value="ECO:0007669"/>
    <property type="project" value="InterPro"/>
</dbReference>
<reference evidence="7" key="1">
    <citation type="submission" date="2025-02" db="EMBL/GenBank/DDBJ databases">
        <title>Complete genome sequences of 52 Bacillus and Priestia strains isolated from West-African fermentations and 26 reference strains from the DSMZ collection.</title>
        <authorList>
            <person name="Wiedenbein E.S."/>
            <person name="Canoy T.S."/>
            <person name="Hui Y."/>
            <person name="Parkouda C."/>
            <person name="Dawende C."/>
            <person name="Ametefe E."/>
            <person name="Jespersen L."/>
            <person name="Nielsen D.S."/>
        </authorList>
    </citation>
    <scope>NUCLEOTIDE SEQUENCE</scope>
    <source>
        <strain evidence="7">PRO56</strain>
    </source>
</reference>
<dbReference type="EMBL" id="CP120576">
    <property type="protein sequence ID" value="WEY84617.2"/>
    <property type="molecule type" value="Genomic_DNA"/>
</dbReference>
<organism evidence="7 8">
    <name type="scientific">Bacillus subtilis</name>
    <dbReference type="NCBI Taxonomy" id="1423"/>
    <lineage>
        <taxon>Bacteria</taxon>
        <taxon>Bacillati</taxon>
        <taxon>Bacillota</taxon>
        <taxon>Bacilli</taxon>
        <taxon>Bacillales</taxon>
        <taxon>Bacillaceae</taxon>
        <taxon>Bacillus</taxon>
    </lineage>
</organism>
<dbReference type="InterPro" id="IPR027417">
    <property type="entry name" value="P-loop_NTPase"/>
</dbReference>
<dbReference type="InterPro" id="IPR003439">
    <property type="entry name" value="ABC_transporter-like_ATP-bd"/>
</dbReference>
<dbReference type="SUPFAM" id="SSF52540">
    <property type="entry name" value="P-loop containing nucleoside triphosphate hydrolases"/>
    <property type="match status" value="1"/>
</dbReference>
<dbReference type="Proteomes" id="UP001214898">
    <property type="component" value="Chromosome"/>
</dbReference>
<dbReference type="AlphaFoldDB" id="A0AAX3RPC8"/>
<evidence type="ECO:0000313" key="7">
    <source>
        <dbReference type="EMBL" id="WEY84617.2"/>
    </source>
</evidence>